<accession>A0ABR2SM31</accession>
<gene>
    <name evidence="1" type="ORF">V6N11_039122</name>
</gene>
<reference evidence="1 2" key="1">
    <citation type="journal article" date="2024" name="G3 (Bethesda)">
        <title>Genome assembly of Hibiscus sabdariffa L. provides insights into metabolisms of medicinal natural products.</title>
        <authorList>
            <person name="Kim T."/>
        </authorList>
    </citation>
    <scope>NUCLEOTIDE SEQUENCE [LARGE SCALE GENOMIC DNA]</scope>
    <source>
        <strain evidence="1">TK-2024</strain>
        <tissue evidence="1">Old leaves</tissue>
    </source>
</reference>
<dbReference type="Proteomes" id="UP001396334">
    <property type="component" value="Unassembled WGS sequence"/>
</dbReference>
<protein>
    <submittedName>
        <fullName evidence="1">Uncharacterized protein</fullName>
    </submittedName>
</protein>
<organism evidence="1 2">
    <name type="scientific">Hibiscus sabdariffa</name>
    <name type="common">roselle</name>
    <dbReference type="NCBI Taxonomy" id="183260"/>
    <lineage>
        <taxon>Eukaryota</taxon>
        <taxon>Viridiplantae</taxon>
        <taxon>Streptophyta</taxon>
        <taxon>Embryophyta</taxon>
        <taxon>Tracheophyta</taxon>
        <taxon>Spermatophyta</taxon>
        <taxon>Magnoliopsida</taxon>
        <taxon>eudicotyledons</taxon>
        <taxon>Gunneridae</taxon>
        <taxon>Pentapetalae</taxon>
        <taxon>rosids</taxon>
        <taxon>malvids</taxon>
        <taxon>Malvales</taxon>
        <taxon>Malvaceae</taxon>
        <taxon>Malvoideae</taxon>
        <taxon>Hibiscus</taxon>
    </lineage>
</organism>
<keyword evidence="2" id="KW-1185">Reference proteome</keyword>
<name>A0ABR2SM31_9ROSI</name>
<evidence type="ECO:0000313" key="2">
    <source>
        <dbReference type="Proteomes" id="UP001396334"/>
    </source>
</evidence>
<sequence>MRRFLIRGLKKEYIPFVTSIQGWAHQPSVEELESLLSNQEALAKQMAKSLDPEVVLFSKGKQDCRVIFKIMRYNSTNALLYHVFSLKEWMKNLQTLKKPKAAQNGNQLWTRRLRL</sequence>
<comment type="caution">
    <text evidence="1">The sequence shown here is derived from an EMBL/GenBank/DDBJ whole genome shotgun (WGS) entry which is preliminary data.</text>
</comment>
<dbReference type="EMBL" id="JBBPBN010000013">
    <property type="protein sequence ID" value="KAK9026280.1"/>
    <property type="molecule type" value="Genomic_DNA"/>
</dbReference>
<evidence type="ECO:0000313" key="1">
    <source>
        <dbReference type="EMBL" id="KAK9026280.1"/>
    </source>
</evidence>
<proteinExistence type="predicted"/>